<evidence type="ECO:0000256" key="5">
    <source>
        <dbReference type="ARBA" id="ARBA00023002"/>
    </source>
</evidence>
<dbReference type="UniPathway" id="UPA00940"/>
<evidence type="ECO:0000256" key="6">
    <source>
        <dbReference type="ARBA" id="ARBA00023027"/>
    </source>
</evidence>
<dbReference type="GO" id="GO:0005975">
    <property type="term" value="P:carbohydrate metabolic process"/>
    <property type="evidence" value="ECO:0007669"/>
    <property type="project" value="InterPro"/>
</dbReference>
<feature type="binding site" evidence="10">
    <location>
        <position position="142"/>
    </location>
    <ligand>
        <name>sn-glycerol 3-phosphate</name>
        <dbReference type="ChEBI" id="CHEBI:57597"/>
    </ligand>
</feature>
<feature type="binding site" evidence="13">
    <location>
        <position position="261"/>
    </location>
    <ligand>
        <name>NAD(+)</name>
        <dbReference type="ChEBI" id="CHEBI:57540"/>
    </ligand>
</feature>
<evidence type="ECO:0000256" key="7">
    <source>
        <dbReference type="ARBA" id="ARBA00023098"/>
    </source>
</evidence>
<evidence type="ECO:0000256" key="2">
    <source>
        <dbReference type="ARBA" id="ARBA00022516"/>
    </source>
</evidence>
<dbReference type="InterPro" id="IPR008927">
    <property type="entry name" value="6-PGluconate_DH-like_C_sf"/>
</dbReference>
<keyword evidence="8 10" id="KW-0594">Phospholipid biosynthesis</keyword>
<dbReference type="PANTHER" id="PTHR11728:SF1">
    <property type="entry name" value="GLYCEROL-3-PHOSPHATE DEHYDROGENASE [NAD(+)] 2, CHLOROPLASTIC"/>
    <property type="match status" value="1"/>
</dbReference>
<dbReference type="InterPro" id="IPR036291">
    <property type="entry name" value="NAD(P)-bd_dom_sf"/>
</dbReference>
<dbReference type="EMBL" id="FRXO01000003">
    <property type="protein sequence ID" value="SHO64221.1"/>
    <property type="molecule type" value="Genomic_DNA"/>
</dbReference>
<dbReference type="NCBIfam" id="NF000942">
    <property type="entry name" value="PRK00094.1-4"/>
    <property type="match status" value="1"/>
</dbReference>
<feature type="binding site" evidence="10">
    <location>
        <position position="262"/>
    </location>
    <ligand>
        <name>sn-glycerol 3-phosphate</name>
        <dbReference type="ChEBI" id="CHEBI:57597"/>
    </ligand>
</feature>
<dbReference type="PRINTS" id="PR00077">
    <property type="entry name" value="GPDHDRGNASE"/>
</dbReference>
<dbReference type="Gene3D" id="3.40.50.720">
    <property type="entry name" value="NAD(P)-binding Rossmann-like Domain"/>
    <property type="match status" value="1"/>
</dbReference>
<comment type="pathway">
    <text evidence="10">Membrane lipid metabolism; glycerophospholipid metabolism.</text>
</comment>
<dbReference type="GO" id="GO:0046167">
    <property type="term" value="P:glycerol-3-phosphate biosynthetic process"/>
    <property type="evidence" value="ECO:0007669"/>
    <property type="project" value="UniProtKB-UniRule"/>
</dbReference>
<feature type="binding site" evidence="10">
    <location>
        <position position="146"/>
    </location>
    <ligand>
        <name>NADPH</name>
        <dbReference type="ChEBI" id="CHEBI:57783"/>
    </ligand>
</feature>
<comment type="caution">
    <text evidence="10">Lacks conserved residue(s) required for the propagation of feature annotation.</text>
</comment>
<evidence type="ECO:0000256" key="13">
    <source>
        <dbReference type="PIRSR" id="PIRSR000114-3"/>
    </source>
</evidence>
<name>A0A1M7ZH43_9HYPH</name>
<dbReference type="PANTHER" id="PTHR11728">
    <property type="entry name" value="GLYCEROL-3-PHOSPHATE DEHYDROGENASE"/>
    <property type="match status" value="1"/>
</dbReference>
<feature type="domain" description="Glycerol-3-phosphate dehydrogenase NAD-dependent N-terminal" evidence="16">
    <location>
        <begin position="13"/>
        <end position="164"/>
    </location>
</feature>
<dbReference type="SUPFAM" id="SSF51735">
    <property type="entry name" value="NAD(P)-binding Rossmann-fold domains"/>
    <property type="match status" value="1"/>
</dbReference>
<dbReference type="Proteomes" id="UP000186406">
    <property type="component" value="Unassembled WGS sequence"/>
</dbReference>
<dbReference type="GO" id="GO:0006650">
    <property type="term" value="P:glycerophospholipid metabolic process"/>
    <property type="evidence" value="ECO:0007669"/>
    <property type="project" value="UniProtKB-UniRule"/>
</dbReference>
<feature type="binding site" evidence="12">
    <location>
        <begin position="261"/>
        <end position="262"/>
    </location>
    <ligand>
        <name>substrate</name>
    </ligand>
</feature>
<feature type="binding site" evidence="10">
    <location>
        <position position="197"/>
    </location>
    <ligand>
        <name>sn-glycerol 3-phosphate</name>
        <dbReference type="ChEBI" id="CHEBI:57597"/>
    </ligand>
</feature>
<keyword evidence="7 10" id="KW-0443">Lipid metabolism</keyword>
<feature type="binding site" evidence="10">
    <location>
        <position position="114"/>
    </location>
    <ligand>
        <name>sn-glycerol 3-phosphate</name>
        <dbReference type="ChEBI" id="CHEBI:57597"/>
    </ligand>
</feature>
<dbReference type="GO" id="GO:0046168">
    <property type="term" value="P:glycerol-3-phosphate catabolic process"/>
    <property type="evidence" value="ECO:0007669"/>
    <property type="project" value="InterPro"/>
</dbReference>
<evidence type="ECO:0000256" key="4">
    <source>
        <dbReference type="ARBA" id="ARBA00022857"/>
    </source>
</evidence>
<dbReference type="NCBIfam" id="NF000940">
    <property type="entry name" value="PRK00094.1-2"/>
    <property type="match status" value="1"/>
</dbReference>
<dbReference type="FunFam" id="3.40.50.720:FF:000019">
    <property type="entry name" value="Glycerol-3-phosphate dehydrogenase [NAD(P)+]"/>
    <property type="match status" value="1"/>
</dbReference>
<dbReference type="STRING" id="1123029.SAMN02745172_01635"/>
<keyword evidence="4 10" id="KW-0521">NADP</keyword>
<feature type="active site" description="Proton acceptor" evidence="10 11">
    <location>
        <position position="197"/>
    </location>
</feature>
<dbReference type="SUPFAM" id="SSF48179">
    <property type="entry name" value="6-phosphogluconate dehydrogenase C-terminal domain-like"/>
    <property type="match status" value="1"/>
</dbReference>
<feature type="binding site" evidence="10">
    <location>
        <position position="261"/>
    </location>
    <ligand>
        <name>NADPH</name>
        <dbReference type="ChEBI" id="CHEBI:57783"/>
    </ligand>
</feature>
<keyword evidence="2 10" id="KW-0444">Lipid biosynthesis</keyword>
<evidence type="ECO:0000256" key="10">
    <source>
        <dbReference type="HAMAP-Rule" id="MF_00394"/>
    </source>
</evidence>
<dbReference type="GO" id="GO:0141152">
    <property type="term" value="F:glycerol-3-phosphate dehydrogenase (NAD+) activity"/>
    <property type="evidence" value="ECO:0007669"/>
    <property type="project" value="RHEA"/>
</dbReference>
<dbReference type="InterPro" id="IPR013328">
    <property type="entry name" value="6PGD_dom2"/>
</dbReference>
<keyword evidence="6 10" id="KW-0520">NAD</keyword>
<dbReference type="InterPro" id="IPR011128">
    <property type="entry name" value="G3P_DH_NAD-dep_N"/>
</dbReference>
<dbReference type="GO" id="GO:0051287">
    <property type="term" value="F:NAD binding"/>
    <property type="evidence" value="ECO:0007669"/>
    <property type="project" value="InterPro"/>
</dbReference>
<evidence type="ECO:0000256" key="1">
    <source>
        <dbReference type="ARBA" id="ARBA00011009"/>
    </source>
</evidence>
<reference evidence="18 19" key="1">
    <citation type="submission" date="2016-12" db="EMBL/GenBank/DDBJ databases">
        <authorList>
            <person name="Song W.-J."/>
            <person name="Kurnit D.M."/>
        </authorList>
    </citation>
    <scope>NUCLEOTIDE SEQUENCE [LARGE SCALE GENOMIC DNA]</scope>
    <source>
        <strain evidence="18 19">DSM 19599</strain>
    </source>
</reference>
<organism evidence="18 19">
    <name type="scientific">Pseudoxanthobacter soli DSM 19599</name>
    <dbReference type="NCBI Taxonomy" id="1123029"/>
    <lineage>
        <taxon>Bacteria</taxon>
        <taxon>Pseudomonadati</taxon>
        <taxon>Pseudomonadota</taxon>
        <taxon>Alphaproteobacteria</taxon>
        <taxon>Hyphomicrobiales</taxon>
        <taxon>Segnochrobactraceae</taxon>
        <taxon>Pseudoxanthobacter</taxon>
    </lineage>
</organism>
<dbReference type="HAMAP" id="MF_00394">
    <property type="entry name" value="NAD_Glyc3P_dehydrog"/>
    <property type="match status" value="1"/>
</dbReference>
<feature type="binding site" evidence="10">
    <location>
        <position position="261"/>
    </location>
    <ligand>
        <name>sn-glycerol 3-phosphate</name>
        <dbReference type="ChEBI" id="CHEBI:57597"/>
    </ligand>
</feature>
<feature type="binding site" evidence="10">
    <location>
        <position position="260"/>
    </location>
    <ligand>
        <name>sn-glycerol 3-phosphate</name>
        <dbReference type="ChEBI" id="CHEBI:57597"/>
    </ligand>
</feature>
<evidence type="ECO:0000256" key="3">
    <source>
        <dbReference type="ARBA" id="ARBA00022741"/>
    </source>
</evidence>
<dbReference type="GO" id="GO:0008654">
    <property type="term" value="P:phospholipid biosynthetic process"/>
    <property type="evidence" value="ECO:0007669"/>
    <property type="project" value="UniProtKB-KW"/>
</dbReference>
<feature type="binding site" evidence="13">
    <location>
        <position position="146"/>
    </location>
    <ligand>
        <name>NAD(+)</name>
        <dbReference type="ChEBI" id="CHEBI:57540"/>
    </ligand>
</feature>
<evidence type="ECO:0000313" key="19">
    <source>
        <dbReference type="Proteomes" id="UP000186406"/>
    </source>
</evidence>
<feature type="binding site" evidence="10">
    <location>
        <position position="284"/>
    </location>
    <ligand>
        <name>NADPH</name>
        <dbReference type="ChEBI" id="CHEBI:57783"/>
    </ligand>
</feature>
<dbReference type="InterPro" id="IPR006109">
    <property type="entry name" value="G3P_DH_NAD-dep_C"/>
</dbReference>
<dbReference type="EC" id="1.1.1.94" evidence="10"/>
<dbReference type="RefSeq" id="WP_073627487.1">
    <property type="nucleotide sequence ID" value="NZ_FRXO01000003.1"/>
</dbReference>
<keyword evidence="5 10" id="KW-0560">Oxidoreductase</keyword>
<dbReference type="Pfam" id="PF01210">
    <property type="entry name" value="NAD_Gly3P_dh_N"/>
    <property type="match status" value="1"/>
</dbReference>
<dbReference type="InterPro" id="IPR006168">
    <property type="entry name" value="G3P_DH_NAD-dep"/>
</dbReference>
<dbReference type="PIRSF" id="PIRSF000114">
    <property type="entry name" value="Glycerol-3-P_dh"/>
    <property type="match status" value="1"/>
</dbReference>
<proteinExistence type="inferred from homology"/>
<feature type="binding site" evidence="10">
    <location>
        <position position="114"/>
    </location>
    <ligand>
        <name>NADPH</name>
        <dbReference type="ChEBI" id="CHEBI:57783"/>
    </ligand>
</feature>
<feature type="binding site" evidence="10">
    <location>
        <position position="250"/>
    </location>
    <ligand>
        <name>sn-glycerol 3-phosphate</name>
        <dbReference type="ChEBI" id="CHEBI:57597"/>
    </ligand>
</feature>
<comment type="subcellular location">
    <subcellularLocation>
        <location evidence="10">Cytoplasm</location>
    </subcellularLocation>
</comment>
<keyword evidence="3 10" id="KW-0547">Nucleotide-binding</keyword>
<feature type="binding site" evidence="10">
    <location>
        <position position="286"/>
    </location>
    <ligand>
        <name>NADPH</name>
        <dbReference type="ChEBI" id="CHEBI:57783"/>
    </ligand>
</feature>
<feature type="binding site" evidence="10">
    <location>
        <position position="21"/>
    </location>
    <ligand>
        <name>NADPH</name>
        <dbReference type="ChEBI" id="CHEBI:57783"/>
    </ligand>
</feature>
<comment type="similarity">
    <text evidence="1 10 14">Belongs to the NAD-dependent glycerol-3-phosphate dehydrogenase family.</text>
</comment>
<dbReference type="PROSITE" id="PS00957">
    <property type="entry name" value="NAD_G3PDH"/>
    <property type="match status" value="1"/>
</dbReference>
<dbReference type="GO" id="GO:0005829">
    <property type="term" value="C:cytosol"/>
    <property type="evidence" value="ECO:0007669"/>
    <property type="project" value="TreeGrafter"/>
</dbReference>
<dbReference type="OrthoDB" id="9812273at2"/>
<comment type="catalytic activity">
    <reaction evidence="10">
        <text>sn-glycerol 3-phosphate + NAD(+) = dihydroxyacetone phosphate + NADH + H(+)</text>
        <dbReference type="Rhea" id="RHEA:11092"/>
        <dbReference type="ChEBI" id="CHEBI:15378"/>
        <dbReference type="ChEBI" id="CHEBI:57540"/>
        <dbReference type="ChEBI" id="CHEBI:57597"/>
        <dbReference type="ChEBI" id="CHEBI:57642"/>
        <dbReference type="ChEBI" id="CHEBI:57945"/>
        <dbReference type="EC" id="1.1.1.94"/>
    </reaction>
</comment>
<evidence type="ECO:0000256" key="11">
    <source>
        <dbReference type="PIRSR" id="PIRSR000114-1"/>
    </source>
</evidence>
<dbReference type="Pfam" id="PF07479">
    <property type="entry name" value="NAD_Gly3P_dh_C"/>
    <property type="match status" value="1"/>
</dbReference>
<evidence type="ECO:0000256" key="8">
    <source>
        <dbReference type="ARBA" id="ARBA00023209"/>
    </source>
</evidence>
<feature type="binding site" evidence="10">
    <location>
        <position position="144"/>
    </location>
    <ligand>
        <name>sn-glycerol 3-phosphate</name>
        <dbReference type="ChEBI" id="CHEBI:57597"/>
    </ligand>
</feature>
<feature type="binding site" evidence="12">
    <location>
        <position position="114"/>
    </location>
    <ligand>
        <name>substrate</name>
    </ligand>
</feature>
<keyword evidence="9 10" id="KW-1208">Phospholipid metabolism</keyword>
<evidence type="ECO:0000256" key="9">
    <source>
        <dbReference type="ARBA" id="ARBA00023264"/>
    </source>
</evidence>
<feature type="binding site" evidence="13">
    <location>
        <begin position="17"/>
        <end position="22"/>
    </location>
    <ligand>
        <name>NAD(+)</name>
        <dbReference type="ChEBI" id="CHEBI:57540"/>
    </ligand>
</feature>
<evidence type="ECO:0000256" key="15">
    <source>
        <dbReference type="RuleBase" id="RU000439"/>
    </source>
</evidence>
<comment type="catalytic activity">
    <reaction evidence="10 15">
        <text>sn-glycerol 3-phosphate + NADP(+) = dihydroxyacetone phosphate + NADPH + H(+)</text>
        <dbReference type="Rhea" id="RHEA:11096"/>
        <dbReference type="ChEBI" id="CHEBI:15378"/>
        <dbReference type="ChEBI" id="CHEBI:57597"/>
        <dbReference type="ChEBI" id="CHEBI:57642"/>
        <dbReference type="ChEBI" id="CHEBI:57783"/>
        <dbReference type="ChEBI" id="CHEBI:58349"/>
        <dbReference type="EC" id="1.1.1.94"/>
    </reaction>
</comment>
<evidence type="ECO:0000256" key="12">
    <source>
        <dbReference type="PIRSR" id="PIRSR000114-2"/>
    </source>
</evidence>
<evidence type="ECO:0000313" key="18">
    <source>
        <dbReference type="EMBL" id="SHO64221.1"/>
    </source>
</evidence>
<feature type="binding site" evidence="10">
    <location>
        <position position="41"/>
    </location>
    <ligand>
        <name>NADPH</name>
        <dbReference type="ChEBI" id="CHEBI:57783"/>
    </ligand>
</feature>
<accession>A0A1M7ZH43</accession>
<feature type="domain" description="Glycerol-3-phosphate dehydrogenase NAD-dependent C-terminal" evidence="17">
    <location>
        <begin position="186"/>
        <end position="325"/>
    </location>
</feature>
<protein>
    <recommendedName>
        <fullName evidence="10">Glycerol-3-phosphate dehydrogenase [NAD(P)+]</fullName>
        <ecNumber evidence="10">1.1.1.94</ecNumber>
    </recommendedName>
    <alternativeName>
        <fullName evidence="10">NAD(P)(+)-dependent glycerol-3-phosphate dehydrogenase</fullName>
    </alternativeName>
    <alternativeName>
        <fullName evidence="10">NAD(P)H-dependent dihydroxyacetone-phosphate reductase</fullName>
    </alternativeName>
</protein>
<keyword evidence="19" id="KW-1185">Reference proteome</keyword>
<keyword evidence="10" id="KW-0963">Cytoplasm</keyword>
<sequence length="338" mass="33808">MTHPEPAPQVETVGIVGGGAWGTALALAVARAGRRPLLWARDPATVTAINLSRENPRHLPGIRLDPPVAATLDLDEAAGCDLVVLATPAQTTRAVAADLAGRLRPGTPVVLSAKGFEAGTGRLLADVLAEVAPAAVPAVLSGPSFAADVARGLPTAVTVAAADIGMADAVAAAFAGPSFRPYASDDVIGVEVGGALKNVLAIASGVVVGRGLGASAQAALVARAFAELVRLAVALGGRAETLTGLSGLGDLFLTTSSRQSRNFAYGIALGEGRAVEGPDESGPLVEGAKTAPVAVAIARRLGVDLPVTEAVAALVEGRVSVDEVMAGLLARPLKREHA</sequence>
<evidence type="ECO:0000259" key="16">
    <source>
        <dbReference type="Pfam" id="PF01210"/>
    </source>
</evidence>
<comment type="function">
    <text evidence="10">Catalyzes the reduction of the glycolytic intermediate dihydroxyacetone phosphate (DHAP) to sn-glycerol 3-phosphate (G3P), the key precursor for phospholipid synthesis.</text>
</comment>
<evidence type="ECO:0000256" key="14">
    <source>
        <dbReference type="RuleBase" id="RU000437"/>
    </source>
</evidence>
<dbReference type="AlphaFoldDB" id="A0A1M7ZH43"/>
<dbReference type="GO" id="GO:0141153">
    <property type="term" value="F:glycerol-3-phosphate dehydrogenase (NADP+) activity"/>
    <property type="evidence" value="ECO:0007669"/>
    <property type="project" value="RHEA"/>
</dbReference>
<dbReference type="Gene3D" id="1.10.1040.10">
    <property type="entry name" value="N-(1-d-carboxylethyl)-l-norvaline Dehydrogenase, domain 2"/>
    <property type="match status" value="1"/>
</dbReference>
<gene>
    <name evidence="10" type="primary">gpsA</name>
    <name evidence="18" type="ORF">SAMN02745172_01635</name>
</gene>
<evidence type="ECO:0000259" key="17">
    <source>
        <dbReference type="Pfam" id="PF07479"/>
    </source>
</evidence>